<evidence type="ECO:0000256" key="1">
    <source>
        <dbReference type="SAM" id="SignalP"/>
    </source>
</evidence>
<protein>
    <recommendedName>
        <fullName evidence="4">C-type lysozyme inhibitor domain-containing protein</fullName>
    </recommendedName>
</protein>
<name>A0AAN1QNC6_SYNEL</name>
<evidence type="ECO:0000313" key="2">
    <source>
        <dbReference type="EMBL" id="AZB72330.1"/>
    </source>
</evidence>
<keyword evidence="1" id="KW-0732">Signal</keyword>
<evidence type="ECO:0000313" key="3">
    <source>
        <dbReference type="Proteomes" id="UP000267249"/>
    </source>
</evidence>
<dbReference type="RefSeq" id="WP_208676476.1">
    <property type="nucleotide sequence ID" value="NZ_CP030139.2"/>
</dbReference>
<sequence>MIYRLILGLTAIAIALAAGLGLPSVAQAARTEVTYVCADAPLVALYDNGPVDDPRVNNQLAGTLPGAFVVLRWRDLNLQLPRTNIEGAPSYSDNKWFWSLSDPDHPTFFVKVGDRQDVPCDRTDSVNTTRL</sequence>
<gene>
    <name evidence="2" type="ORF">DOP62_05980</name>
</gene>
<dbReference type="AlphaFoldDB" id="A0AAN1QNC6"/>
<evidence type="ECO:0008006" key="4">
    <source>
        <dbReference type="Google" id="ProtNLM"/>
    </source>
</evidence>
<feature type="signal peptide" evidence="1">
    <location>
        <begin position="1"/>
        <end position="28"/>
    </location>
</feature>
<dbReference type="Proteomes" id="UP000267249">
    <property type="component" value="Chromosome"/>
</dbReference>
<dbReference type="EMBL" id="CP030139">
    <property type="protein sequence ID" value="AZB72330.1"/>
    <property type="molecule type" value="Genomic_DNA"/>
</dbReference>
<organism evidence="2 3">
    <name type="scientific">Synechococcus elongatus PCC 11801</name>
    <dbReference type="NCBI Taxonomy" id="2219813"/>
    <lineage>
        <taxon>Bacteria</taxon>
        <taxon>Bacillati</taxon>
        <taxon>Cyanobacteriota</taxon>
        <taxon>Cyanophyceae</taxon>
        <taxon>Synechococcales</taxon>
        <taxon>Synechococcaceae</taxon>
        <taxon>Synechococcus</taxon>
    </lineage>
</organism>
<reference evidence="2 3" key="1">
    <citation type="journal article" date="2018" name="Sci. Rep.">
        <title>Genome Features and Biochemical Characteristics of a Robust, Fast Growing and Naturally Transformable Cyanobacterium Synechococcus elongatus PCC 11801 Isolated from India.</title>
        <authorList>
            <person name="Jaiswal D."/>
            <person name="Sengupta A."/>
            <person name="Sohoni S."/>
            <person name="Sengupta S."/>
            <person name="Phadnavis A.G."/>
            <person name="Pakrasi H.B."/>
            <person name="Wangikar P.P."/>
        </authorList>
    </citation>
    <scope>NUCLEOTIDE SEQUENCE [LARGE SCALE GENOMIC DNA]</scope>
    <source>
        <strain evidence="2 3">PCC 11801</strain>
    </source>
</reference>
<proteinExistence type="predicted"/>
<feature type="chain" id="PRO_5043004840" description="C-type lysozyme inhibitor domain-containing protein" evidence="1">
    <location>
        <begin position="29"/>
        <end position="131"/>
    </location>
</feature>
<accession>A0AAN1QNC6</accession>